<feature type="transmembrane region" description="Helical" evidence="1">
    <location>
        <begin position="31"/>
        <end position="49"/>
    </location>
</feature>
<feature type="transmembrane region" description="Helical" evidence="1">
    <location>
        <begin position="61"/>
        <end position="80"/>
    </location>
</feature>
<dbReference type="AlphaFoldDB" id="A0A1Q8QGJ8"/>
<dbReference type="EMBL" id="MLBF01000077">
    <property type="protein sequence ID" value="OLN26445.1"/>
    <property type="molecule type" value="Genomic_DNA"/>
</dbReference>
<dbReference type="Proteomes" id="UP000186102">
    <property type="component" value="Unassembled WGS sequence"/>
</dbReference>
<feature type="transmembrane region" description="Helical" evidence="1">
    <location>
        <begin position="240"/>
        <end position="265"/>
    </location>
</feature>
<evidence type="ECO:0000313" key="3">
    <source>
        <dbReference type="Proteomes" id="UP000186102"/>
    </source>
</evidence>
<keyword evidence="1" id="KW-0472">Membrane</keyword>
<gene>
    <name evidence="2" type="ORF">DSOL_4979</name>
</gene>
<accession>A0A1Q8QGJ8</accession>
<organism evidence="2 3">
    <name type="scientific">Desulfosporosinus metallidurans</name>
    <dbReference type="NCBI Taxonomy" id="1888891"/>
    <lineage>
        <taxon>Bacteria</taxon>
        <taxon>Bacillati</taxon>
        <taxon>Bacillota</taxon>
        <taxon>Clostridia</taxon>
        <taxon>Eubacteriales</taxon>
        <taxon>Desulfitobacteriaceae</taxon>
        <taxon>Desulfosporosinus</taxon>
    </lineage>
</organism>
<evidence type="ECO:0000256" key="1">
    <source>
        <dbReference type="SAM" id="Phobius"/>
    </source>
</evidence>
<protein>
    <submittedName>
        <fullName evidence="2">Uncharacterized protein</fullName>
    </submittedName>
</protein>
<keyword evidence="1" id="KW-0812">Transmembrane</keyword>
<comment type="caution">
    <text evidence="2">The sequence shown here is derived from an EMBL/GenBank/DDBJ whole genome shotgun (WGS) entry which is preliminary data.</text>
</comment>
<reference evidence="2 3" key="1">
    <citation type="submission" date="2016-09" db="EMBL/GenBank/DDBJ databases">
        <title>Complete genome of Desulfosporosinus sp. OL.</title>
        <authorList>
            <person name="Mardanov A."/>
            <person name="Beletsky A."/>
            <person name="Panova A."/>
            <person name="Karnachuk O."/>
            <person name="Ravin N."/>
        </authorList>
    </citation>
    <scope>NUCLEOTIDE SEQUENCE [LARGE SCALE GENOMIC DNA]</scope>
    <source>
        <strain evidence="2 3">OL</strain>
    </source>
</reference>
<sequence>MLEIFKGYPRTSDAEVDVGGFQPFGLHRFKCLHVSLQQFGIFFGLLFGIEQLIPHLSAQVFLVQFPAFIIIAVVFLRIEIDAIPKLIDKFICRFARQLFHIRQINLHFLVQRYFKSFLGCFGMGGTAIGLDGGLMENGGLVPCFFILALILNGTEQRELVVIGEYGDVGLVIDGAALSYKAVVHPVQGFLRLLQFVRRVIMGLNSDDFQQRLSDLTQALNALGAFAGVVLRYQLSTLAVVNLIILHHIGIVFCPFGSVQLARVFFPGFLYFLKGRVCFGGKGGVQISDGSVKLRIKVLAFGSNTGRTILTPIHSSAKLHFTQYHLRMVDEILVHIHVIGLSGIDEHPIGQEIFIYCTLRLQLLKEQDVRRNLRPCQGLKRCVR</sequence>
<keyword evidence="3" id="KW-1185">Reference proteome</keyword>
<name>A0A1Q8QGJ8_9FIRM</name>
<keyword evidence="1" id="KW-1133">Transmembrane helix</keyword>
<proteinExistence type="predicted"/>
<evidence type="ECO:0000313" key="2">
    <source>
        <dbReference type="EMBL" id="OLN26445.1"/>
    </source>
</evidence>